<accession>A0A0F9IY79</accession>
<evidence type="ECO:0000313" key="1">
    <source>
        <dbReference type="EMBL" id="KKL92007.1"/>
    </source>
</evidence>
<dbReference type="AlphaFoldDB" id="A0A0F9IY79"/>
<protein>
    <submittedName>
        <fullName evidence="1">Uncharacterized protein</fullName>
    </submittedName>
</protein>
<reference evidence="1" key="1">
    <citation type="journal article" date="2015" name="Nature">
        <title>Complex archaea that bridge the gap between prokaryotes and eukaryotes.</title>
        <authorList>
            <person name="Spang A."/>
            <person name="Saw J.H."/>
            <person name="Jorgensen S.L."/>
            <person name="Zaremba-Niedzwiedzka K."/>
            <person name="Martijn J."/>
            <person name="Lind A.E."/>
            <person name="van Eijk R."/>
            <person name="Schleper C."/>
            <person name="Guy L."/>
            <person name="Ettema T.J."/>
        </authorList>
    </citation>
    <scope>NUCLEOTIDE SEQUENCE</scope>
</reference>
<proteinExistence type="predicted"/>
<sequence length="95" mass="10778">MNIDKIHKVESMFMYFHDVLVKVEKMHEQTIDQNRPDVAVYTKQAMEGINGIIDFVSKAHDDMLHAMGAIKVDVKDKNKPDLKLVVDNGPVVIGE</sequence>
<dbReference type="EMBL" id="LAZR01019583">
    <property type="protein sequence ID" value="KKL92007.1"/>
    <property type="molecule type" value="Genomic_DNA"/>
</dbReference>
<comment type="caution">
    <text evidence="1">The sequence shown here is derived from an EMBL/GenBank/DDBJ whole genome shotgun (WGS) entry which is preliminary data.</text>
</comment>
<gene>
    <name evidence="1" type="ORF">LCGC14_1888990</name>
</gene>
<name>A0A0F9IY79_9ZZZZ</name>
<organism evidence="1">
    <name type="scientific">marine sediment metagenome</name>
    <dbReference type="NCBI Taxonomy" id="412755"/>
    <lineage>
        <taxon>unclassified sequences</taxon>
        <taxon>metagenomes</taxon>
        <taxon>ecological metagenomes</taxon>
    </lineage>
</organism>